<keyword evidence="1 2" id="KW-0812">Transmembrane</keyword>
<reference evidence="3" key="1">
    <citation type="journal article" date="2006" name="PLoS Biol.">
        <title>Macronuclear genome sequence of the ciliate Tetrahymena thermophila, a model eukaryote.</title>
        <authorList>
            <person name="Eisen J.A."/>
            <person name="Coyne R.S."/>
            <person name="Wu M."/>
            <person name="Wu D."/>
            <person name="Thiagarajan M."/>
            <person name="Wortman J.R."/>
            <person name="Badger J.H."/>
            <person name="Ren Q."/>
            <person name="Amedeo P."/>
            <person name="Jones K.M."/>
            <person name="Tallon L.J."/>
            <person name="Delcher A.L."/>
            <person name="Salzberg S.L."/>
            <person name="Silva J.C."/>
            <person name="Haas B.J."/>
            <person name="Majoros W.H."/>
            <person name="Farzad M."/>
            <person name="Carlton J.M."/>
            <person name="Smith R.K. Jr."/>
            <person name="Garg J."/>
            <person name="Pearlman R.E."/>
            <person name="Karrer K.M."/>
            <person name="Sun L."/>
            <person name="Manning G."/>
            <person name="Elde N.C."/>
            <person name="Turkewitz A.P."/>
            <person name="Asai D.J."/>
            <person name="Wilkes D.E."/>
            <person name="Wang Y."/>
            <person name="Cai H."/>
            <person name="Collins K."/>
            <person name="Stewart B.A."/>
            <person name="Lee S.R."/>
            <person name="Wilamowska K."/>
            <person name="Weinberg Z."/>
            <person name="Ruzzo W.L."/>
            <person name="Wloga D."/>
            <person name="Gaertig J."/>
            <person name="Frankel J."/>
            <person name="Tsao C.-C."/>
            <person name="Gorovsky M.A."/>
            <person name="Keeling P.J."/>
            <person name="Waller R.F."/>
            <person name="Patron N.J."/>
            <person name="Cherry J.M."/>
            <person name="Stover N.A."/>
            <person name="Krieger C.J."/>
            <person name="del Toro C."/>
            <person name="Ryder H.F."/>
            <person name="Williamson S.C."/>
            <person name="Barbeau R.A."/>
            <person name="Hamilton E.P."/>
            <person name="Orias E."/>
        </authorList>
    </citation>
    <scope>NUCLEOTIDE SEQUENCE [LARGE SCALE GENOMIC DNA]</scope>
    <source>
        <strain evidence="3">SB210</strain>
    </source>
</reference>
<keyword evidence="3" id="KW-1185">Reference proteome</keyword>
<dbReference type="InParanoid" id="W7XJB6"/>
<evidence type="ECO:0000313" key="2">
    <source>
        <dbReference type="EMBL" id="EWS74019.1"/>
    </source>
</evidence>
<dbReference type="Proteomes" id="UP000009168">
    <property type="component" value="Unassembled WGS sequence"/>
</dbReference>
<evidence type="ECO:0000313" key="3">
    <source>
        <dbReference type="Proteomes" id="UP000009168"/>
    </source>
</evidence>
<evidence type="ECO:0000256" key="1">
    <source>
        <dbReference type="SAM" id="Phobius"/>
    </source>
</evidence>
<name>W7XJB6_TETTS</name>
<proteinExistence type="predicted"/>
<gene>
    <name evidence="2" type="ORF">TTHERM_000334252</name>
</gene>
<dbReference type="GeneID" id="24438477"/>
<dbReference type="AlphaFoldDB" id="W7XJB6"/>
<accession>W7XJB6</accession>
<feature type="transmembrane region" description="Helical" evidence="1">
    <location>
        <begin position="66"/>
        <end position="84"/>
    </location>
</feature>
<keyword evidence="1" id="KW-0472">Membrane</keyword>
<keyword evidence="1" id="KW-1133">Transmembrane helix</keyword>
<organism evidence="2 3">
    <name type="scientific">Tetrahymena thermophila (strain SB210)</name>
    <dbReference type="NCBI Taxonomy" id="312017"/>
    <lineage>
        <taxon>Eukaryota</taxon>
        <taxon>Sar</taxon>
        <taxon>Alveolata</taxon>
        <taxon>Ciliophora</taxon>
        <taxon>Intramacronucleata</taxon>
        <taxon>Oligohymenophorea</taxon>
        <taxon>Hymenostomatida</taxon>
        <taxon>Tetrahymenina</taxon>
        <taxon>Tetrahymenidae</taxon>
        <taxon>Tetrahymena</taxon>
    </lineage>
</organism>
<protein>
    <submittedName>
        <fullName evidence="2">Transmembrane protein, putative</fullName>
    </submittedName>
</protein>
<dbReference type="EMBL" id="GG662666">
    <property type="protein sequence ID" value="EWS74019.1"/>
    <property type="molecule type" value="Genomic_DNA"/>
</dbReference>
<sequence>MVKNQQKQIWQIAQVQNYRYIVVLKRILHLISLNKIKNFNLTQIRFKAQPLKQIQIHQIMIKIQKLLHLIINLLLKLILILISIKLKLLKRRKQKDLHLIKSKFKEIICTVLLKMKGKINTVLNLLHRFVQMIYNFNKICQINN</sequence>
<dbReference type="KEGG" id="tet:TTHERM_000334252"/>
<dbReference type="RefSeq" id="XP_012653418.1">
    <property type="nucleotide sequence ID" value="XM_012797964.1"/>
</dbReference>